<dbReference type="Pfam" id="PF21235">
    <property type="entry name" value="UBA_ARI1"/>
    <property type="match status" value="1"/>
</dbReference>
<comment type="catalytic activity">
    <reaction evidence="1">
        <text>[E2 ubiquitin-conjugating enzyme]-S-ubiquitinyl-L-cysteine + [acceptor protein]-L-lysine = [E2 ubiquitin-conjugating enzyme]-L-cysteine + [acceptor protein]-N(6)-ubiquitinyl-L-lysine.</text>
        <dbReference type="EC" id="2.3.2.31"/>
    </reaction>
</comment>
<dbReference type="SUPFAM" id="SSF57850">
    <property type="entry name" value="RING/U-box"/>
    <property type="match status" value="3"/>
</dbReference>
<evidence type="ECO:0000256" key="4">
    <source>
        <dbReference type="ARBA" id="ARBA00004906"/>
    </source>
</evidence>
<dbReference type="AlphaFoldDB" id="A0A5J9TIB3"/>
<evidence type="ECO:0000256" key="6">
    <source>
        <dbReference type="ARBA" id="ARBA00012251"/>
    </source>
</evidence>
<comment type="pathway">
    <text evidence="4">Protein modification; protein ubiquitination.</text>
</comment>
<proteinExistence type="inferred from homology"/>
<keyword evidence="11" id="KW-0833">Ubl conjugation pathway</keyword>
<feature type="non-terminal residue" evidence="15">
    <location>
        <position position="1"/>
    </location>
</feature>
<dbReference type="PROSITE" id="PS00518">
    <property type="entry name" value="ZF_RING_1"/>
    <property type="match status" value="1"/>
</dbReference>
<dbReference type="InterPro" id="IPR048962">
    <property type="entry name" value="ARIH1-like_UBL"/>
</dbReference>
<gene>
    <name evidence="15" type="ORF">EJB05_43970</name>
</gene>
<evidence type="ECO:0000256" key="3">
    <source>
        <dbReference type="ARBA" id="ARBA00003976"/>
    </source>
</evidence>
<evidence type="ECO:0000256" key="7">
    <source>
        <dbReference type="ARBA" id="ARBA00022679"/>
    </source>
</evidence>
<dbReference type="SMART" id="SM00647">
    <property type="entry name" value="IBR"/>
    <property type="match status" value="2"/>
</dbReference>
<dbReference type="Gene3D" id="3.30.40.10">
    <property type="entry name" value="Zinc/RING finger domain, C3HC4 (zinc finger)"/>
    <property type="match status" value="1"/>
</dbReference>
<dbReference type="OrthoDB" id="10009520at2759"/>
<dbReference type="Proteomes" id="UP000324897">
    <property type="component" value="Chromosome 3"/>
</dbReference>
<dbReference type="InterPro" id="IPR031127">
    <property type="entry name" value="E3_UB_ligase_RBR"/>
</dbReference>
<accession>A0A5J9TIB3</accession>
<dbReference type="FunFam" id="1.20.120.1750:FF:000027">
    <property type="entry name" value="RBR-type E3 ubiquitin transferase"/>
    <property type="match status" value="1"/>
</dbReference>
<dbReference type="InterPro" id="IPR017907">
    <property type="entry name" value="Znf_RING_CS"/>
</dbReference>
<evidence type="ECO:0000256" key="8">
    <source>
        <dbReference type="ARBA" id="ARBA00022723"/>
    </source>
</evidence>
<keyword evidence="7" id="KW-0808">Transferase</keyword>
<reference evidence="15 16" key="1">
    <citation type="journal article" date="2019" name="Sci. Rep.">
        <title>A high-quality genome of Eragrostis curvula grass provides insights into Poaceae evolution and supports new strategies to enhance forage quality.</title>
        <authorList>
            <person name="Carballo J."/>
            <person name="Santos B.A.C.M."/>
            <person name="Zappacosta D."/>
            <person name="Garbus I."/>
            <person name="Selva J.P."/>
            <person name="Gallo C.A."/>
            <person name="Diaz A."/>
            <person name="Albertini E."/>
            <person name="Caccamo M."/>
            <person name="Echenique V."/>
        </authorList>
    </citation>
    <scope>NUCLEOTIDE SEQUENCE [LARGE SCALE GENOMIC DNA]</scope>
    <source>
        <strain evidence="16">cv. Victoria</strain>
        <tissue evidence="15">Leaf</tissue>
    </source>
</reference>
<evidence type="ECO:0000256" key="2">
    <source>
        <dbReference type="ARBA" id="ARBA00001947"/>
    </source>
</evidence>
<keyword evidence="12" id="KW-0862">Zinc</keyword>
<keyword evidence="9" id="KW-0677">Repeat</keyword>
<feature type="domain" description="RING-type" evidence="14">
    <location>
        <begin position="127"/>
        <end position="343"/>
    </location>
</feature>
<feature type="compositionally biased region" description="Acidic residues" evidence="13">
    <location>
        <begin position="1"/>
        <end position="39"/>
    </location>
</feature>
<evidence type="ECO:0000256" key="11">
    <source>
        <dbReference type="ARBA" id="ARBA00022786"/>
    </source>
</evidence>
<dbReference type="EC" id="2.3.2.31" evidence="6"/>
<keyword evidence="10" id="KW-0863">Zinc-finger</keyword>
<dbReference type="InterPro" id="IPR013083">
    <property type="entry name" value="Znf_RING/FYVE/PHD"/>
</dbReference>
<feature type="compositionally biased region" description="Basic and acidic residues" evidence="13">
    <location>
        <begin position="40"/>
        <end position="61"/>
    </location>
</feature>
<protein>
    <recommendedName>
        <fullName evidence="6">RBR-type E3 ubiquitin transferase</fullName>
        <ecNumber evidence="6">2.3.2.31</ecNumber>
    </recommendedName>
</protein>
<evidence type="ECO:0000256" key="13">
    <source>
        <dbReference type="SAM" id="MobiDB-lite"/>
    </source>
</evidence>
<dbReference type="GO" id="GO:0061630">
    <property type="term" value="F:ubiquitin protein ligase activity"/>
    <property type="evidence" value="ECO:0007669"/>
    <property type="project" value="UniProtKB-EC"/>
</dbReference>
<dbReference type="InterPro" id="IPR044066">
    <property type="entry name" value="TRIAD_supradom"/>
</dbReference>
<evidence type="ECO:0000313" key="16">
    <source>
        <dbReference type="Proteomes" id="UP000324897"/>
    </source>
</evidence>
<comment type="cofactor">
    <cofactor evidence="2">
        <name>Zn(2+)</name>
        <dbReference type="ChEBI" id="CHEBI:29105"/>
    </cofactor>
</comment>
<dbReference type="InterPro" id="IPR002867">
    <property type="entry name" value="IBR_dom"/>
</dbReference>
<comment type="function">
    <text evidence="3">Might act as an E3 ubiquitin-protein ligase, or as part of E3 complex, which accepts ubiquitin from specific E2 ubiquitin-conjugating enzymes and then transfers it to substrates.</text>
</comment>
<feature type="region of interest" description="Disordered" evidence="13">
    <location>
        <begin position="1"/>
        <end position="61"/>
    </location>
</feature>
<dbReference type="Pfam" id="PF01485">
    <property type="entry name" value="IBR"/>
    <property type="match status" value="1"/>
</dbReference>
<dbReference type="Gramene" id="TVU10441">
    <property type="protein sequence ID" value="TVU10441"/>
    <property type="gene ID" value="EJB05_43970"/>
</dbReference>
<name>A0A5J9TIB3_9POAL</name>
<dbReference type="Pfam" id="PF22191">
    <property type="entry name" value="IBR_1"/>
    <property type="match status" value="1"/>
</dbReference>
<dbReference type="CDD" id="cd22583">
    <property type="entry name" value="Rcat_RBR_ARI7-like"/>
    <property type="match status" value="1"/>
</dbReference>
<evidence type="ECO:0000259" key="14">
    <source>
        <dbReference type="PROSITE" id="PS51873"/>
    </source>
</evidence>
<dbReference type="CDD" id="cd20346">
    <property type="entry name" value="BRcat_RBR_ANKIB1"/>
    <property type="match status" value="1"/>
</dbReference>
<evidence type="ECO:0000256" key="12">
    <source>
        <dbReference type="ARBA" id="ARBA00022833"/>
    </source>
</evidence>
<dbReference type="PANTHER" id="PTHR11685">
    <property type="entry name" value="RBR FAMILY RING FINGER AND IBR DOMAIN-CONTAINING"/>
    <property type="match status" value="1"/>
</dbReference>
<dbReference type="EMBL" id="RWGY01000039">
    <property type="protein sequence ID" value="TVU10441.1"/>
    <property type="molecule type" value="Genomic_DNA"/>
</dbReference>
<dbReference type="PROSITE" id="PS51873">
    <property type="entry name" value="TRIAD"/>
    <property type="match status" value="1"/>
</dbReference>
<dbReference type="FunFam" id="3.30.40.10:FF:000019">
    <property type="entry name" value="RBR-type E3 ubiquitin transferase"/>
    <property type="match status" value="1"/>
</dbReference>
<sequence>MASSDNEDYFYCTDEDDGCQSAGEDYDFSDGEYEEDDRADDGVKKKEKQYDLETEDDVRKKQDEAVAKVSESLALPRGFAAVALRHFQWDTEQLGNEWFDEQGRIREKLGVPANDGGVHVPTALNDRGLTCAICFDGFGPGEMRSAGCRSHFYCHECWRGYIRAAVGDGARCLTLRCPDPRCRAAVARELVDAVAGDEDRARYATFFLRSFVEEGKSKLVRWCPGPGCTRAVRSRVGASLREVSCDECGHVFCFGCGGDQEPHRPASCDTARAWVAKHSSDGETANWVLANTKHCPKCRRAIEKNQGCMHMTCSAPCRHEFCWLCLGPWEPHGSSFFSCNRYNQDKAEGKLTEADNRQRQAQASLERYLHYYERWTAFGASRKKAREDLDGLQDGGLDAVAAEMGRQPTEMDFLMHAYAQIVESRRVLRWTYAYVYYMDPERDGAKRELCEHLQGEAEGSLERLHDCAEKERQDLVAEVKADPSAACVDDNKFAAYREKLSNLTSVTKNHFNNLVKGFEDGIAEVVV</sequence>
<dbReference type="GO" id="GO:0016567">
    <property type="term" value="P:protein ubiquitination"/>
    <property type="evidence" value="ECO:0007669"/>
    <property type="project" value="InterPro"/>
</dbReference>
<evidence type="ECO:0000256" key="5">
    <source>
        <dbReference type="ARBA" id="ARBA00005884"/>
    </source>
</evidence>
<evidence type="ECO:0000256" key="10">
    <source>
        <dbReference type="ARBA" id="ARBA00022771"/>
    </source>
</evidence>
<evidence type="ECO:0000256" key="9">
    <source>
        <dbReference type="ARBA" id="ARBA00022737"/>
    </source>
</evidence>
<dbReference type="Gene3D" id="1.20.120.1750">
    <property type="match status" value="1"/>
</dbReference>
<keyword evidence="8" id="KW-0479">Metal-binding</keyword>
<dbReference type="GO" id="GO:0008270">
    <property type="term" value="F:zinc ion binding"/>
    <property type="evidence" value="ECO:0007669"/>
    <property type="project" value="UniProtKB-KW"/>
</dbReference>
<comment type="similarity">
    <text evidence="5">Belongs to the RBR family. Ariadne subfamily.</text>
</comment>
<keyword evidence="16" id="KW-1185">Reference proteome</keyword>
<organism evidence="15 16">
    <name type="scientific">Eragrostis curvula</name>
    <name type="common">weeping love grass</name>
    <dbReference type="NCBI Taxonomy" id="38414"/>
    <lineage>
        <taxon>Eukaryota</taxon>
        <taxon>Viridiplantae</taxon>
        <taxon>Streptophyta</taxon>
        <taxon>Embryophyta</taxon>
        <taxon>Tracheophyta</taxon>
        <taxon>Spermatophyta</taxon>
        <taxon>Magnoliopsida</taxon>
        <taxon>Liliopsida</taxon>
        <taxon>Poales</taxon>
        <taxon>Poaceae</taxon>
        <taxon>PACMAD clade</taxon>
        <taxon>Chloridoideae</taxon>
        <taxon>Eragrostideae</taxon>
        <taxon>Eragrostidinae</taxon>
        <taxon>Eragrostis</taxon>
    </lineage>
</organism>
<evidence type="ECO:0000256" key="1">
    <source>
        <dbReference type="ARBA" id="ARBA00001798"/>
    </source>
</evidence>
<evidence type="ECO:0000313" key="15">
    <source>
        <dbReference type="EMBL" id="TVU10441.1"/>
    </source>
</evidence>
<comment type="caution">
    <text evidence="15">The sequence shown here is derived from an EMBL/GenBank/DDBJ whole genome shotgun (WGS) entry which is preliminary data.</text>
</comment>